<dbReference type="KEGG" id="swp:swp_4509"/>
<gene>
    <name evidence="1" type="ordered locus">swp_4509</name>
</gene>
<accession>B8CUG0</accession>
<dbReference type="Proteomes" id="UP000000753">
    <property type="component" value="Chromosome"/>
</dbReference>
<evidence type="ECO:0000313" key="2">
    <source>
        <dbReference type="Proteomes" id="UP000000753"/>
    </source>
</evidence>
<reference evidence="1 2" key="1">
    <citation type="journal article" date="2008" name="PLoS ONE">
        <title>Environmental adaptation: genomic analysis of the piezotolerant and psychrotolerant deep-sea iron reducing bacterium Shewanella piezotolerans WP3.</title>
        <authorList>
            <person name="Wang F."/>
            <person name="Wang J."/>
            <person name="Jian H."/>
            <person name="Zhang B."/>
            <person name="Li S."/>
            <person name="Wang F."/>
            <person name="Zeng X."/>
            <person name="Gao L."/>
            <person name="Bartlett D.H."/>
            <person name="Yu J."/>
            <person name="Hu S."/>
            <person name="Xiao X."/>
        </authorList>
    </citation>
    <scope>NUCLEOTIDE SEQUENCE [LARGE SCALE GENOMIC DNA]</scope>
    <source>
        <strain evidence="2">WP3 / JCM 13877</strain>
    </source>
</reference>
<evidence type="ECO:0000313" key="1">
    <source>
        <dbReference type="EMBL" id="ACJ31152.1"/>
    </source>
</evidence>
<keyword evidence="2" id="KW-1185">Reference proteome</keyword>
<protein>
    <submittedName>
        <fullName evidence="1">Phage integrase</fullName>
    </submittedName>
</protein>
<name>B8CUG0_SHEPW</name>
<dbReference type="HOGENOM" id="CLU_3375980_0_0_6"/>
<sequence length="34" mass="3917">MLITDEHESQKLKAENAKRKIPLDMDVIDAGFMQ</sequence>
<dbReference type="AlphaFoldDB" id="B8CUG0"/>
<organism evidence="1 2">
    <name type="scientific">Shewanella piezotolerans (strain WP3 / JCM 13877)</name>
    <dbReference type="NCBI Taxonomy" id="225849"/>
    <lineage>
        <taxon>Bacteria</taxon>
        <taxon>Pseudomonadati</taxon>
        <taxon>Pseudomonadota</taxon>
        <taxon>Gammaproteobacteria</taxon>
        <taxon>Alteromonadales</taxon>
        <taxon>Shewanellaceae</taxon>
        <taxon>Shewanella</taxon>
    </lineage>
</organism>
<proteinExistence type="predicted"/>
<dbReference type="EMBL" id="CP000472">
    <property type="protein sequence ID" value="ACJ31152.1"/>
    <property type="molecule type" value="Genomic_DNA"/>
</dbReference>
<dbReference type="STRING" id="225849.swp_4509"/>